<keyword evidence="13" id="KW-1185">Reference proteome</keyword>
<evidence type="ECO:0000256" key="2">
    <source>
        <dbReference type="ARBA" id="ARBA00005528"/>
    </source>
</evidence>
<gene>
    <name evidence="12" type="ordered locus">Tlie_1347</name>
</gene>
<dbReference type="GO" id="GO:0070042">
    <property type="term" value="F:rRNA (uridine-N3-)-methyltransferase activity"/>
    <property type="evidence" value="ECO:0007669"/>
    <property type="project" value="TreeGrafter"/>
</dbReference>
<keyword evidence="7 10" id="KW-0949">S-adenosyl-L-methionine</keyword>
<dbReference type="Gene3D" id="3.40.1280.10">
    <property type="match status" value="1"/>
</dbReference>
<dbReference type="InterPro" id="IPR046886">
    <property type="entry name" value="RsmE_MTase_dom"/>
</dbReference>
<dbReference type="Pfam" id="PF04452">
    <property type="entry name" value="Methyltrans_RNA"/>
    <property type="match status" value="1"/>
</dbReference>
<comment type="subcellular location">
    <subcellularLocation>
        <location evidence="1 10">Cytoplasm</location>
    </subcellularLocation>
</comment>
<dbReference type="EC" id="2.1.1.193" evidence="10"/>
<evidence type="ECO:0000256" key="8">
    <source>
        <dbReference type="ARBA" id="ARBA00025699"/>
    </source>
</evidence>
<protein>
    <recommendedName>
        <fullName evidence="10">Ribosomal RNA small subunit methyltransferase E</fullName>
        <ecNumber evidence="10">2.1.1.193</ecNumber>
    </recommendedName>
</protein>
<dbReference type="PIRSF" id="PIRSF015601">
    <property type="entry name" value="MTase_slr0722"/>
    <property type="match status" value="1"/>
</dbReference>
<dbReference type="AlphaFoldDB" id="G7V6G3"/>
<dbReference type="SUPFAM" id="SSF75217">
    <property type="entry name" value="alpha/beta knot"/>
    <property type="match status" value="1"/>
</dbReference>
<evidence type="ECO:0000313" key="12">
    <source>
        <dbReference type="EMBL" id="AER67076.1"/>
    </source>
</evidence>
<dbReference type="InterPro" id="IPR006700">
    <property type="entry name" value="RsmE"/>
</dbReference>
<dbReference type="HOGENOM" id="CLU_067442_4_1_0"/>
<dbReference type="EMBL" id="CP003096">
    <property type="protein sequence ID" value="AER67076.1"/>
    <property type="molecule type" value="Genomic_DNA"/>
</dbReference>
<dbReference type="STRING" id="580340.Tlie_1347"/>
<evidence type="ECO:0000313" key="13">
    <source>
        <dbReference type="Proteomes" id="UP000005868"/>
    </source>
</evidence>
<reference evidence="13" key="1">
    <citation type="submission" date="2011-10" db="EMBL/GenBank/DDBJ databases">
        <title>The complete genome of chromosome of Thermovirga lienii DSM 17291.</title>
        <authorList>
            <consortium name="US DOE Joint Genome Institute (JGI-PGF)"/>
            <person name="Lucas S."/>
            <person name="Copeland A."/>
            <person name="Lapidus A."/>
            <person name="Glavina del Rio T."/>
            <person name="Dalin E."/>
            <person name="Tice H."/>
            <person name="Bruce D."/>
            <person name="Goodwin L."/>
            <person name="Pitluck S."/>
            <person name="Peters L."/>
            <person name="Mikhailova N."/>
            <person name="Saunders E."/>
            <person name="Kyrpides N."/>
            <person name="Mavromatis K."/>
            <person name="Ivanova N."/>
            <person name="Last F.I."/>
            <person name="Brettin T."/>
            <person name="Detter J.C."/>
            <person name="Han C."/>
            <person name="Larimer F."/>
            <person name="Land M."/>
            <person name="Hauser L."/>
            <person name="Markowitz V."/>
            <person name="Cheng J.-F."/>
            <person name="Hugenholtz P."/>
            <person name="Woyke T."/>
            <person name="Wu D."/>
            <person name="Spring S."/>
            <person name="Schroeder M."/>
            <person name="Brambilla E.-M."/>
            <person name="Klenk H.-P."/>
            <person name="Eisen J.A."/>
        </authorList>
    </citation>
    <scope>NUCLEOTIDE SEQUENCE [LARGE SCALE GENOMIC DNA]</scope>
    <source>
        <strain evidence="13">ATCC BAA-1197 / DSM 17291 / Cas60314</strain>
    </source>
</reference>
<dbReference type="GO" id="GO:0005737">
    <property type="term" value="C:cytoplasm"/>
    <property type="evidence" value="ECO:0007669"/>
    <property type="project" value="UniProtKB-SubCell"/>
</dbReference>
<dbReference type="GO" id="GO:0070475">
    <property type="term" value="P:rRNA base methylation"/>
    <property type="evidence" value="ECO:0007669"/>
    <property type="project" value="TreeGrafter"/>
</dbReference>
<keyword evidence="4 10" id="KW-0698">rRNA processing</keyword>
<evidence type="ECO:0000256" key="7">
    <source>
        <dbReference type="ARBA" id="ARBA00022691"/>
    </source>
</evidence>
<dbReference type="PANTHER" id="PTHR30027:SF3">
    <property type="entry name" value="16S RRNA (URACIL(1498)-N(3))-METHYLTRANSFERASE"/>
    <property type="match status" value="1"/>
</dbReference>
<evidence type="ECO:0000259" key="11">
    <source>
        <dbReference type="Pfam" id="PF04452"/>
    </source>
</evidence>
<evidence type="ECO:0000256" key="4">
    <source>
        <dbReference type="ARBA" id="ARBA00022552"/>
    </source>
</evidence>
<dbReference type="Proteomes" id="UP000005868">
    <property type="component" value="Chromosome"/>
</dbReference>
<evidence type="ECO:0000256" key="10">
    <source>
        <dbReference type="PIRNR" id="PIRNR015601"/>
    </source>
</evidence>
<organism evidence="12 13">
    <name type="scientific">Thermovirga lienii (strain ATCC BAA-1197 / DSM 17291 / Cas60314)</name>
    <dbReference type="NCBI Taxonomy" id="580340"/>
    <lineage>
        <taxon>Bacteria</taxon>
        <taxon>Thermotogati</taxon>
        <taxon>Synergistota</taxon>
        <taxon>Synergistia</taxon>
        <taxon>Synergistales</taxon>
        <taxon>Thermovirgaceae</taxon>
        <taxon>Thermovirga</taxon>
    </lineage>
</organism>
<evidence type="ECO:0000256" key="1">
    <source>
        <dbReference type="ARBA" id="ARBA00004496"/>
    </source>
</evidence>
<dbReference type="PANTHER" id="PTHR30027">
    <property type="entry name" value="RIBOSOMAL RNA SMALL SUBUNIT METHYLTRANSFERASE E"/>
    <property type="match status" value="1"/>
</dbReference>
<sequence>MPRIRLEDSSKIDNNVWLIEPSEAHHLLHVRRCKEGQKVEGLLGDRLVVLRLEVRDDKLLGHVEWEEECPPERSLWVLLGLTKAEAFELALRQVTECGATVIVPLRCERSVVRIDEKKEAAKMARWNSILKEATKQARAFRVPKLFPLVQVKDITTLALPAFKYGAFLDEGSVELLSCRPKDEAAIAIGPEGDWSDEEKKMLVEFDFKPVSLGARIMRAPTAAAVGTAVLSMLLEKG</sequence>
<comment type="function">
    <text evidence="8 10">Specifically methylates the N3 position of the uracil ring of uridine 1498 (m3U1498) in 16S rRNA. Acts on the fully assembled 30S ribosomal subunit.</text>
</comment>
<reference evidence="12 13" key="2">
    <citation type="journal article" date="2012" name="Stand. Genomic Sci.">
        <title>Genome sequence of the moderately thermophilic, amino-acid-degrading and sulfur-reducing bacterium Thermovirga lienii type strain (Cas60314(T)).</title>
        <authorList>
            <person name="Goker M."/>
            <person name="Saunders E."/>
            <person name="Lapidus A."/>
            <person name="Nolan M."/>
            <person name="Lucas S."/>
            <person name="Hammon N."/>
            <person name="Deshpande S."/>
            <person name="Cheng J.F."/>
            <person name="Han C."/>
            <person name="Tapia R."/>
            <person name="Goodwin L.A."/>
            <person name="Pitluck S."/>
            <person name="Liolios K."/>
            <person name="Mavromatis K."/>
            <person name="Pagani I."/>
            <person name="Ivanova N."/>
            <person name="Mikhailova N."/>
            <person name="Pati A."/>
            <person name="Chen A."/>
            <person name="Palaniappan K."/>
            <person name="Land M."/>
            <person name="Chang Y.J."/>
            <person name="Jeffries C.D."/>
            <person name="Brambilla E.M."/>
            <person name="Rohde M."/>
            <person name="Spring S."/>
            <person name="Detter J.C."/>
            <person name="Woyke T."/>
            <person name="Bristow J."/>
            <person name="Eisen J.A."/>
            <person name="Markowitz V."/>
            <person name="Hugenholtz P."/>
            <person name="Kyrpides N.C."/>
            <person name="Klenk H.P."/>
        </authorList>
    </citation>
    <scope>NUCLEOTIDE SEQUENCE [LARGE SCALE GENOMIC DNA]</scope>
    <source>
        <strain evidence="13">ATCC BAA-1197 / DSM 17291 / Cas60314</strain>
    </source>
</reference>
<evidence type="ECO:0000256" key="3">
    <source>
        <dbReference type="ARBA" id="ARBA00022490"/>
    </source>
</evidence>
<dbReference type="CDD" id="cd18084">
    <property type="entry name" value="RsmE-like"/>
    <property type="match status" value="1"/>
</dbReference>
<proteinExistence type="inferred from homology"/>
<accession>G7V6G3</accession>
<dbReference type="eggNOG" id="COG1385">
    <property type="taxonomic scope" value="Bacteria"/>
</dbReference>
<keyword evidence="3 10" id="KW-0963">Cytoplasm</keyword>
<dbReference type="InterPro" id="IPR029028">
    <property type="entry name" value="Alpha/beta_knot_MTases"/>
</dbReference>
<comment type="similarity">
    <text evidence="2 10">Belongs to the RNA methyltransferase RsmE family.</text>
</comment>
<keyword evidence="6 10" id="KW-0808">Transferase</keyword>
<keyword evidence="5 10" id="KW-0489">Methyltransferase</keyword>
<comment type="catalytic activity">
    <reaction evidence="9 10">
        <text>uridine(1498) in 16S rRNA + S-adenosyl-L-methionine = N(3)-methyluridine(1498) in 16S rRNA + S-adenosyl-L-homocysteine + H(+)</text>
        <dbReference type="Rhea" id="RHEA:42920"/>
        <dbReference type="Rhea" id="RHEA-COMP:10283"/>
        <dbReference type="Rhea" id="RHEA-COMP:10284"/>
        <dbReference type="ChEBI" id="CHEBI:15378"/>
        <dbReference type="ChEBI" id="CHEBI:57856"/>
        <dbReference type="ChEBI" id="CHEBI:59789"/>
        <dbReference type="ChEBI" id="CHEBI:65315"/>
        <dbReference type="ChEBI" id="CHEBI:74502"/>
        <dbReference type="EC" id="2.1.1.193"/>
    </reaction>
</comment>
<evidence type="ECO:0000256" key="9">
    <source>
        <dbReference type="ARBA" id="ARBA00047944"/>
    </source>
</evidence>
<dbReference type="InterPro" id="IPR029026">
    <property type="entry name" value="tRNA_m1G_MTases_N"/>
</dbReference>
<dbReference type="NCBIfam" id="TIGR00046">
    <property type="entry name" value="RsmE family RNA methyltransferase"/>
    <property type="match status" value="1"/>
</dbReference>
<evidence type="ECO:0000256" key="6">
    <source>
        <dbReference type="ARBA" id="ARBA00022679"/>
    </source>
</evidence>
<dbReference type="KEGG" id="tli:Tlie_1347"/>
<name>G7V6G3_THELD</name>
<feature type="domain" description="Ribosomal RNA small subunit methyltransferase E methyltransferase" evidence="11">
    <location>
        <begin position="74"/>
        <end position="230"/>
    </location>
</feature>
<evidence type="ECO:0000256" key="5">
    <source>
        <dbReference type="ARBA" id="ARBA00022603"/>
    </source>
</evidence>